<protein>
    <submittedName>
        <fullName evidence="1">Uncharacterized protein</fullName>
    </submittedName>
</protein>
<name>A0A218WK01_PUNGR</name>
<dbReference type="EMBL" id="MTKT01004002">
    <property type="protein sequence ID" value="OWM72789.1"/>
    <property type="molecule type" value="Genomic_DNA"/>
</dbReference>
<evidence type="ECO:0000313" key="2">
    <source>
        <dbReference type="Proteomes" id="UP000197138"/>
    </source>
</evidence>
<gene>
    <name evidence="1" type="ORF">CDL15_Pgr005263</name>
</gene>
<dbReference type="Proteomes" id="UP000197138">
    <property type="component" value="Unassembled WGS sequence"/>
</dbReference>
<sequence>MHITVQYFVPVHSGLPSFHYFAQRKTQRQPCSQLSTALCCVGTRQHSQLGIHNLESLQNFKVTLLHDS</sequence>
<organism evidence="1 2">
    <name type="scientific">Punica granatum</name>
    <name type="common">Pomegranate</name>
    <dbReference type="NCBI Taxonomy" id="22663"/>
    <lineage>
        <taxon>Eukaryota</taxon>
        <taxon>Viridiplantae</taxon>
        <taxon>Streptophyta</taxon>
        <taxon>Embryophyta</taxon>
        <taxon>Tracheophyta</taxon>
        <taxon>Spermatophyta</taxon>
        <taxon>Magnoliopsida</taxon>
        <taxon>eudicotyledons</taxon>
        <taxon>Gunneridae</taxon>
        <taxon>Pentapetalae</taxon>
        <taxon>rosids</taxon>
        <taxon>malvids</taxon>
        <taxon>Myrtales</taxon>
        <taxon>Lythraceae</taxon>
        <taxon>Punica</taxon>
    </lineage>
</organism>
<accession>A0A218WK01</accession>
<reference evidence="2" key="1">
    <citation type="journal article" date="2017" name="Plant J.">
        <title>The pomegranate (Punica granatum L.) genome and the genomics of punicalagin biosynthesis.</title>
        <authorList>
            <person name="Qin G."/>
            <person name="Xu C."/>
            <person name="Ming R."/>
            <person name="Tang H."/>
            <person name="Guyot R."/>
            <person name="Kramer E.M."/>
            <person name="Hu Y."/>
            <person name="Yi X."/>
            <person name="Qi Y."/>
            <person name="Xu X."/>
            <person name="Gao Z."/>
            <person name="Pan H."/>
            <person name="Jian J."/>
            <person name="Tian Y."/>
            <person name="Yue Z."/>
            <person name="Xu Y."/>
        </authorList>
    </citation>
    <scope>NUCLEOTIDE SEQUENCE [LARGE SCALE GENOMIC DNA]</scope>
    <source>
        <strain evidence="2">cv. Dabenzi</strain>
    </source>
</reference>
<proteinExistence type="predicted"/>
<evidence type="ECO:0000313" key="1">
    <source>
        <dbReference type="EMBL" id="OWM72789.1"/>
    </source>
</evidence>
<comment type="caution">
    <text evidence="1">The sequence shown here is derived from an EMBL/GenBank/DDBJ whole genome shotgun (WGS) entry which is preliminary data.</text>
</comment>
<dbReference type="AlphaFoldDB" id="A0A218WK01"/>